<protein>
    <submittedName>
        <fullName evidence="1">Uncharacterized protein</fullName>
    </submittedName>
</protein>
<proteinExistence type="predicted"/>
<gene>
    <name evidence="1" type="ORF">IAD42_07290</name>
</gene>
<dbReference type="EMBL" id="DVJS01000180">
    <property type="protein sequence ID" value="HIS97760.1"/>
    <property type="molecule type" value="Genomic_DNA"/>
</dbReference>
<dbReference type="AlphaFoldDB" id="A0A9D1G5A4"/>
<sequence>MDIEKISRELENSGKAAELRRLAESEDGRALNAMFDAAALARAVSNGDQNAIQGVLRQVLNTEEGRRIAKQLSDAMGQK</sequence>
<evidence type="ECO:0000313" key="2">
    <source>
        <dbReference type="Proteomes" id="UP000886876"/>
    </source>
</evidence>
<reference evidence="1" key="2">
    <citation type="journal article" date="2021" name="PeerJ">
        <title>Extensive microbial diversity within the chicken gut microbiome revealed by metagenomics and culture.</title>
        <authorList>
            <person name="Gilroy R."/>
            <person name="Ravi A."/>
            <person name="Getino M."/>
            <person name="Pursley I."/>
            <person name="Horton D.L."/>
            <person name="Alikhan N.F."/>
            <person name="Baker D."/>
            <person name="Gharbi K."/>
            <person name="Hall N."/>
            <person name="Watson M."/>
            <person name="Adriaenssens E.M."/>
            <person name="Foster-Nyarko E."/>
            <person name="Jarju S."/>
            <person name="Secka A."/>
            <person name="Antonio M."/>
            <person name="Oren A."/>
            <person name="Chaudhuri R.R."/>
            <person name="La Ragione R."/>
            <person name="Hildebrand F."/>
            <person name="Pallen M.J."/>
        </authorList>
    </citation>
    <scope>NUCLEOTIDE SEQUENCE</scope>
    <source>
        <strain evidence="1">ChiHecec3B27-6122</strain>
    </source>
</reference>
<name>A0A9D1G5A4_9FIRM</name>
<accession>A0A9D1G5A4</accession>
<reference evidence="1" key="1">
    <citation type="submission" date="2020-10" db="EMBL/GenBank/DDBJ databases">
        <authorList>
            <person name="Gilroy R."/>
        </authorList>
    </citation>
    <scope>NUCLEOTIDE SEQUENCE</scope>
    <source>
        <strain evidence="1">ChiHecec3B27-6122</strain>
    </source>
</reference>
<dbReference type="Proteomes" id="UP000886876">
    <property type="component" value="Unassembled WGS sequence"/>
</dbReference>
<organism evidence="1 2">
    <name type="scientific">Candidatus Scatomorpha pullistercoris</name>
    <dbReference type="NCBI Taxonomy" id="2840929"/>
    <lineage>
        <taxon>Bacteria</taxon>
        <taxon>Bacillati</taxon>
        <taxon>Bacillota</taxon>
        <taxon>Clostridia</taxon>
        <taxon>Eubacteriales</taxon>
        <taxon>Candidatus Scatomorpha</taxon>
    </lineage>
</organism>
<comment type="caution">
    <text evidence="1">The sequence shown here is derived from an EMBL/GenBank/DDBJ whole genome shotgun (WGS) entry which is preliminary data.</text>
</comment>
<evidence type="ECO:0000313" key="1">
    <source>
        <dbReference type="EMBL" id="HIS97760.1"/>
    </source>
</evidence>